<dbReference type="Proteomes" id="UP001651158">
    <property type="component" value="Unassembled WGS sequence"/>
</dbReference>
<dbReference type="EMBL" id="JAKROA010000009">
    <property type="protein sequence ID" value="KAL5105319.1"/>
    <property type="molecule type" value="Genomic_DNA"/>
</dbReference>
<evidence type="ECO:0000313" key="1">
    <source>
        <dbReference type="EMBL" id="KAL5105319.1"/>
    </source>
</evidence>
<sequence>MLISKEGRCNDCLTANSSSSPLPALPFNPPPPFLLRFHSSSFLPSPRIHSTPSLALNSLCHSLQLQLATHSCLSLALLHSCSLARPLALHLSTSTRFTVGPTSGHRDEMQCF</sequence>
<proteinExistence type="predicted"/>
<protein>
    <submittedName>
        <fullName evidence="1">Uncharacterized protein</fullName>
    </submittedName>
</protein>
<organism evidence="1 2">
    <name type="scientific">Taenia crassiceps</name>
    <dbReference type="NCBI Taxonomy" id="6207"/>
    <lineage>
        <taxon>Eukaryota</taxon>
        <taxon>Metazoa</taxon>
        <taxon>Spiralia</taxon>
        <taxon>Lophotrochozoa</taxon>
        <taxon>Platyhelminthes</taxon>
        <taxon>Cestoda</taxon>
        <taxon>Eucestoda</taxon>
        <taxon>Cyclophyllidea</taxon>
        <taxon>Taeniidae</taxon>
        <taxon>Taenia</taxon>
    </lineage>
</organism>
<evidence type="ECO:0000313" key="2">
    <source>
        <dbReference type="Proteomes" id="UP001651158"/>
    </source>
</evidence>
<name>A0ABR4Q6Q5_9CEST</name>
<gene>
    <name evidence="1" type="ORF">TcWFU_010409</name>
</gene>
<keyword evidence="2" id="KW-1185">Reference proteome</keyword>
<accession>A0ABR4Q6Q5</accession>
<comment type="caution">
    <text evidence="1">The sequence shown here is derived from an EMBL/GenBank/DDBJ whole genome shotgun (WGS) entry which is preliminary data.</text>
</comment>
<reference evidence="1 2" key="1">
    <citation type="journal article" date="2022" name="Front. Cell. Infect. Microbiol.">
        <title>The Genomes of Two Strains of Taenia crassiceps the Animal Model for the Study of Human Cysticercosis.</title>
        <authorList>
            <person name="Bobes R.J."/>
            <person name="Estrada K."/>
            <person name="Rios-Valencia D.G."/>
            <person name="Calderon-Gallegos A."/>
            <person name="de la Torre P."/>
            <person name="Carrero J.C."/>
            <person name="Sanchez-Flores A."/>
            <person name="Laclette J.P."/>
        </authorList>
    </citation>
    <scope>NUCLEOTIDE SEQUENCE [LARGE SCALE GENOMIC DNA]</scope>
    <source>
        <strain evidence="1">WFUcys</strain>
    </source>
</reference>